<feature type="compositionally biased region" description="Basic residues" evidence="1">
    <location>
        <begin position="618"/>
        <end position="628"/>
    </location>
</feature>
<feature type="region of interest" description="Disordered" evidence="1">
    <location>
        <begin position="600"/>
        <end position="715"/>
    </location>
</feature>
<evidence type="ECO:0000313" key="3">
    <source>
        <dbReference type="Proteomes" id="UP001174936"/>
    </source>
</evidence>
<feature type="compositionally biased region" description="Acidic residues" evidence="1">
    <location>
        <begin position="736"/>
        <end position="757"/>
    </location>
</feature>
<dbReference type="Gene3D" id="3.80.10.10">
    <property type="entry name" value="Ribonuclease Inhibitor"/>
    <property type="match status" value="1"/>
</dbReference>
<evidence type="ECO:0000313" key="2">
    <source>
        <dbReference type="EMBL" id="KAK0651367.1"/>
    </source>
</evidence>
<dbReference type="Proteomes" id="UP001174936">
    <property type="component" value="Unassembled WGS sequence"/>
</dbReference>
<name>A0AA40CUQ7_9PEZI</name>
<reference evidence="2" key="1">
    <citation type="submission" date="2023-06" db="EMBL/GenBank/DDBJ databases">
        <title>Genome-scale phylogeny and comparative genomics of the fungal order Sordariales.</title>
        <authorList>
            <consortium name="Lawrence Berkeley National Laboratory"/>
            <person name="Hensen N."/>
            <person name="Bonometti L."/>
            <person name="Westerberg I."/>
            <person name="Brannstrom I.O."/>
            <person name="Guillou S."/>
            <person name="Cros-Aarteil S."/>
            <person name="Calhoun S."/>
            <person name="Haridas S."/>
            <person name="Kuo A."/>
            <person name="Mondo S."/>
            <person name="Pangilinan J."/>
            <person name="Riley R."/>
            <person name="Labutti K."/>
            <person name="Andreopoulos B."/>
            <person name="Lipzen A."/>
            <person name="Chen C."/>
            <person name="Yanf M."/>
            <person name="Daum C."/>
            <person name="Ng V."/>
            <person name="Clum A."/>
            <person name="Steindorff A."/>
            <person name="Ohm R."/>
            <person name="Martin F."/>
            <person name="Silar P."/>
            <person name="Natvig D."/>
            <person name="Lalanne C."/>
            <person name="Gautier V."/>
            <person name="Ament-Velasquez S.L."/>
            <person name="Kruys A."/>
            <person name="Hutchinson M.I."/>
            <person name="Powell A.J."/>
            <person name="Barry K."/>
            <person name="Miller A.N."/>
            <person name="Grigoriev I.V."/>
            <person name="Debuchy R."/>
            <person name="Gladieux P."/>
            <person name="Thoren M.H."/>
            <person name="Johannesson H."/>
        </authorList>
    </citation>
    <scope>NUCLEOTIDE SEQUENCE</scope>
    <source>
        <strain evidence="2">SMH2532-1</strain>
    </source>
</reference>
<feature type="compositionally biased region" description="Acidic residues" evidence="1">
    <location>
        <begin position="673"/>
        <end position="688"/>
    </location>
</feature>
<gene>
    <name evidence="2" type="ORF">B0T16DRAFT_77765</name>
</gene>
<feature type="region of interest" description="Disordered" evidence="1">
    <location>
        <begin position="1"/>
        <end position="158"/>
    </location>
</feature>
<protein>
    <submittedName>
        <fullName evidence="2">Uncharacterized protein</fullName>
    </submittedName>
</protein>
<keyword evidence="3" id="KW-1185">Reference proteome</keyword>
<sequence length="763" mass="85312">MGDRGGNPAVPPVTPGRQLRPRQAPESRVSPAGATPRSGRVTRSSAGNPGSANGGNPTTPDRRKRTRHQSGFYVEDSDDDEIASSPVTPVVRPPQSARAQSLRSAGQAIGPSPSKRRAVAATPKKSAANKSTPGKATPRRATPHKPTPRKLARIPLAGTPPPSSVVVLDWAHRVPYSFWVQTFKYASAPLDDGDQVDWLLATSRVCRDFAEAALTVLYQCPPLLTRPMAHRLVDLLARDPTTTKYNYRPKVEKLRIDVQEIAAKTYRGQPLDFKTLIACLPRLQVVDFSHGKDLPPFRSLDDSLRWQYPDSLFEALNGMRPRQAGEDEDAQPVRLIGWRWNRRMMGLDTSPSRVKTLHSTPTFANLKKLGLVNYQVPSLRHPGKTVSPELSALDTAYIQELAEAICLLQNLEYLSVESSTVVNDEFLSLLPKSLRFLELVNCWEVGGEDFATYLLSHGQKLEEINLRHNQSLSLAFLTVLGTACPNLQSLCVDLKNYNHHEFYNDSEPNYAAVLTVDQVPVWPESLQRVELRNMKKWSAEAAEMLLQSLVDSAPNLPHLRELDIKTMLDIPFRQRSALRDKWEAKLKRVFLRKEEDPKPLFTLRPLPPVKDDAEASRTIKKSPRKRARILTESESETRRSSRIAALPSNPSSRDSSIVRDSRGARARPIYAEVDTDADDEDNEEEASDETGKSDAEDGTSPSAGEREEEFRHGMCDKVEIQLDNQKIAEVTWQMDDFLDEEASDNPSDEDWDGDQEADTGYAW</sequence>
<feature type="compositionally biased region" description="Basic residues" evidence="1">
    <location>
        <begin position="137"/>
        <end position="152"/>
    </location>
</feature>
<organism evidence="2 3">
    <name type="scientific">Cercophora newfieldiana</name>
    <dbReference type="NCBI Taxonomy" id="92897"/>
    <lineage>
        <taxon>Eukaryota</taxon>
        <taxon>Fungi</taxon>
        <taxon>Dikarya</taxon>
        <taxon>Ascomycota</taxon>
        <taxon>Pezizomycotina</taxon>
        <taxon>Sordariomycetes</taxon>
        <taxon>Sordariomycetidae</taxon>
        <taxon>Sordariales</taxon>
        <taxon>Lasiosphaeriaceae</taxon>
        <taxon>Cercophora</taxon>
    </lineage>
</organism>
<dbReference type="PANTHER" id="PTHR34755">
    <property type="entry name" value="SERINE/ARGININE REPETITIVE MATRIX PROTEIN 3-RELATED"/>
    <property type="match status" value="1"/>
</dbReference>
<dbReference type="AlphaFoldDB" id="A0AA40CUQ7"/>
<proteinExistence type="predicted"/>
<comment type="caution">
    <text evidence="2">The sequence shown here is derived from an EMBL/GenBank/DDBJ whole genome shotgun (WGS) entry which is preliminary data.</text>
</comment>
<evidence type="ECO:0000256" key="1">
    <source>
        <dbReference type="SAM" id="MobiDB-lite"/>
    </source>
</evidence>
<feature type="region of interest" description="Disordered" evidence="1">
    <location>
        <begin position="733"/>
        <end position="763"/>
    </location>
</feature>
<dbReference type="InterPro" id="IPR052109">
    <property type="entry name" value="SRRM_Domain-Containing"/>
</dbReference>
<dbReference type="InterPro" id="IPR032675">
    <property type="entry name" value="LRR_dom_sf"/>
</dbReference>
<dbReference type="PANTHER" id="PTHR34755:SF4">
    <property type="entry name" value="F-BOX DOMAIN-CONTAINING PROTEIN"/>
    <property type="match status" value="1"/>
</dbReference>
<feature type="compositionally biased region" description="Basic and acidic residues" evidence="1">
    <location>
        <begin position="704"/>
        <end position="715"/>
    </location>
</feature>
<feature type="compositionally biased region" description="Low complexity" evidence="1">
    <location>
        <begin position="44"/>
        <end position="59"/>
    </location>
</feature>
<feature type="compositionally biased region" description="Basic and acidic residues" evidence="1">
    <location>
        <begin position="629"/>
        <end position="639"/>
    </location>
</feature>
<accession>A0AA40CUQ7</accession>
<dbReference type="EMBL" id="JAULSV010000002">
    <property type="protein sequence ID" value="KAK0651367.1"/>
    <property type="molecule type" value="Genomic_DNA"/>
</dbReference>
<dbReference type="SUPFAM" id="SSF52047">
    <property type="entry name" value="RNI-like"/>
    <property type="match status" value="1"/>
</dbReference>